<keyword evidence="1" id="KW-0812">Transmembrane</keyword>
<dbReference type="RefSeq" id="WP_304996843.1">
    <property type="nucleotide sequence ID" value="NZ_CP101717.1"/>
</dbReference>
<dbReference type="SUPFAM" id="SSF53300">
    <property type="entry name" value="vWA-like"/>
    <property type="match status" value="1"/>
</dbReference>
<dbReference type="InterPro" id="IPR036465">
    <property type="entry name" value="vWFA_dom_sf"/>
</dbReference>
<dbReference type="Gene3D" id="3.40.50.410">
    <property type="entry name" value="von Willebrand factor, type A domain"/>
    <property type="match status" value="1"/>
</dbReference>
<dbReference type="PANTHER" id="PTHR22550:SF18">
    <property type="entry name" value="VWFA DOMAIN-CONTAINING PROTEIN"/>
    <property type="match status" value="1"/>
</dbReference>
<dbReference type="PANTHER" id="PTHR22550">
    <property type="entry name" value="SPORE GERMINATION PROTEIN"/>
    <property type="match status" value="1"/>
</dbReference>
<dbReference type="PROSITE" id="PS50234">
    <property type="entry name" value="VWFA"/>
    <property type="match status" value="1"/>
</dbReference>
<feature type="domain" description="VWFA" evidence="2">
    <location>
        <begin position="92"/>
        <end position="287"/>
    </location>
</feature>
<sequence>MQALSDLTFAWPWLILLLPAAWAVRRFLGGARNDAIRLPHAILWRRAVRRAPASTLGVRTFLLTVAWVLLVLALMRPTVPGDSTQQPLSGRQVMLVVDLSQSMSIADMILNGRRANRLDALKVVLHEFIASRTGDQLGLAVFGTQAYLVLPVTPDLNIVAAMVDDMRIGMAGNRTALGEGLAIGIAHLVDNQPQDGERVLVLLSDGAQNEGNITPLEAAAWAADYGVRIHSIGFGLGPSRDGNLLNPSGLSAADLDEPTLIAVAEQTGGRYFRAESTAQLQDIYRTIDRLEPTIAGDETLSPRRELFHLPAAFSLLLLALVAALSTLQTQVLSGRRASS</sequence>
<name>A0AB38YKA6_9GAMM</name>
<dbReference type="AlphaFoldDB" id="A0AB38YKA6"/>
<dbReference type="Pfam" id="PF13519">
    <property type="entry name" value="VWA_2"/>
    <property type="match status" value="1"/>
</dbReference>
<evidence type="ECO:0000259" key="2">
    <source>
        <dbReference type="PROSITE" id="PS50234"/>
    </source>
</evidence>
<dbReference type="EMBL" id="CP101717">
    <property type="protein sequence ID" value="WLD59551.1"/>
    <property type="molecule type" value="Genomic_DNA"/>
</dbReference>
<reference evidence="3" key="1">
    <citation type="submission" date="2022-07" db="EMBL/GenBank/DDBJ databases">
        <title>Complete genome sequence of Salinispirillum sp. LH10-3-1 capable of multiple carbohydrate inversion isolated from a soda lake.</title>
        <authorList>
            <person name="Liu J."/>
            <person name="Zhai Y."/>
            <person name="Zhang H."/>
            <person name="Yang H."/>
            <person name="Qu J."/>
            <person name="Li J."/>
        </authorList>
    </citation>
    <scope>NUCLEOTIDE SEQUENCE</scope>
    <source>
        <strain evidence="3">LH 10-3-1</strain>
    </source>
</reference>
<dbReference type="InterPro" id="IPR050768">
    <property type="entry name" value="UPF0353/GerABKA_families"/>
</dbReference>
<organism evidence="3">
    <name type="scientific">Salinispirillum sp. LH 10-3-1</name>
    <dbReference type="NCBI Taxonomy" id="2952525"/>
    <lineage>
        <taxon>Bacteria</taxon>
        <taxon>Pseudomonadati</taxon>
        <taxon>Pseudomonadota</taxon>
        <taxon>Gammaproteobacteria</taxon>
        <taxon>Oceanospirillales</taxon>
        <taxon>Saccharospirillaceae</taxon>
        <taxon>Salinispirillum</taxon>
    </lineage>
</organism>
<keyword evidence="1" id="KW-0472">Membrane</keyword>
<protein>
    <submittedName>
        <fullName evidence="3">VWA domain-containing protein</fullName>
    </submittedName>
</protein>
<feature type="transmembrane region" description="Helical" evidence="1">
    <location>
        <begin position="56"/>
        <end position="75"/>
    </location>
</feature>
<dbReference type="SMART" id="SM00327">
    <property type="entry name" value="VWA"/>
    <property type="match status" value="1"/>
</dbReference>
<keyword evidence="1" id="KW-1133">Transmembrane helix</keyword>
<evidence type="ECO:0000256" key="1">
    <source>
        <dbReference type="SAM" id="Phobius"/>
    </source>
</evidence>
<accession>A0AB38YKA6</accession>
<evidence type="ECO:0000313" key="3">
    <source>
        <dbReference type="EMBL" id="WLD59551.1"/>
    </source>
</evidence>
<gene>
    <name evidence="3" type="ORF">NFC81_07160</name>
</gene>
<proteinExistence type="predicted"/>
<dbReference type="InterPro" id="IPR002035">
    <property type="entry name" value="VWF_A"/>
</dbReference>